<evidence type="ECO:0000313" key="1">
    <source>
        <dbReference type="EMBL" id="CAG8722849.1"/>
    </source>
</evidence>
<keyword evidence="2" id="KW-1185">Reference proteome</keyword>
<dbReference type="Proteomes" id="UP000789570">
    <property type="component" value="Unassembled WGS sequence"/>
</dbReference>
<proteinExistence type="predicted"/>
<sequence length="40" mass="4600">WIHIRDTDMRSKGASITEDIFCECYNVCSIHTSSYTAEES</sequence>
<protein>
    <submittedName>
        <fullName evidence="1">6220_t:CDS:1</fullName>
    </submittedName>
</protein>
<dbReference type="AlphaFoldDB" id="A0A9N9I729"/>
<dbReference type="EMBL" id="CAJVPQ010010525">
    <property type="protein sequence ID" value="CAG8722849.1"/>
    <property type="molecule type" value="Genomic_DNA"/>
</dbReference>
<organism evidence="1 2">
    <name type="scientific">Funneliformis caledonium</name>
    <dbReference type="NCBI Taxonomy" id="1117310"/>
    <lineage>
        <taxon>Eukaryota</taxon>
        <taxon>Fungi</taxon>
        <taxon>Fungi incertae sedis</taxon>
        <taxon>Mucoromycota</taxon>
        <taxon>Glomeromycotina</taxon>
        <taxon>Glomeromycetes</taxon>
        <taxon>Glomerales</taxon>
        <taxon>Glomeraceae</taxon>
        <taxon>Funneliformis</taxon>
    </lineage>
</organism>
<comment type="caution">
    <text evidence="1">The sequence shown here is derived from an EMBL/GenBank/DDBJ whole genome shotgun (WGS) entry which is preliminary data.</text>
</comment>
<accession>A0A9N9I729</accession>
<gene>
    <name evidence="1" type="ORF">FCALED_LOCUS14485</name>
</gene>
<feature type="non-terminal residue" evidence="1">
    <location>
        <position position="1"/>
    </location>
</feature>
<evidence type="ECO:0000313" key="2">
    <source>
        <dbReference type="Proteomes" id="UP000789570"/>
    </source>
</evidence>
<name>A0A9N9I729_9GLOM</name>
<reference evidence="1" key="1">
    <citation type="submission" date="2021-06" db="EMBL/GenBank/DDBJ databases">
        <authorList>
            <person name="Kallberg Y."/>
            <person name="Tangrot J."/>
            <person name="Rosling A."/>
        </authorList>
    </citation>
    <scope>NUCLEOTIDE SEQUENCE</scope>
    <source>
        <strain evidence="1">UK204</strain>
    </source>
</reference>